<feature type="transmembrane region" description="Helical" evidence="6">
    <location>
        <begin position="97"/>
        <end position="116"/>
    </location>
</feature>
<keyword evidence="8" id="KW-0150">Chloroplast</keyword>
<keyword evidence="2 6" id="KW-0812">Transmembrane</keyword>
<name>A0A142BXZ1_9CHLO</name>
<keyword evidence="4 6" id="KW-1133">Transmembrane helix</keyword>
<evidence type="ECO:0000256" key="2">
    <source>
        <dbReference type="ARBA" id="ARBA00022692"/>
    </source>
</evidence>
<reference evidence="8" key="1">
    <citation type="journal article" date="2016" name="PLoS ONE">
        <title>Distinctive Architecture of the Chloroplast Genome in the Chlorodendrophycean Green Algae Scherffelia dubia and Tetraselmis sp. CCMP 881.</title>
        <authorList>
            <person name="Turmel M."/>
            <person name="de Cambiaire J.C."/>
            <person name="Otis C."/>
            <person name="Lemieux C."/>
        </authorList>
    </citation>
    <scope>NUCLEOTIDE SEQUENCE</scope>
</reference>
<feature type="transmembrane region" description="Helical" evidence="6">
    <location>
        <begin position="195"/>
        <end position="218"/>
    </location>
</feature>
<evidence type="ECO:0000256" key="5">
    <source>
        <dbReference type="ARBA" id="ARBA00023136"/>
    </source>
</evidence>
<gene>
    <name evidence="6 8" type="primary">ccsA</name>
</gene>
<dbReference type="Pfam" id="PF01578">
    <property type="entry name" value="Cytochrom_C_asm"/>
    <property type="match status" value="1"/>
</dbReference>
<feature type="domain" description="Cytochrome c assembly protein" evidence="7">
    <location>
        <begin position="66"/>
        <end position="285"/>
    </location>
</feature>
<dbReference type="EMBL" id="KU167097">
    <property type="protein sequence ID" value="AMP43283.1"/>
    <property type="molecule type" value="Genomic_DNA"/>
</dbReference>
<evidence type="ECO:0000313" key="8">
    <source>
        <dbReference type="EMBL" id="AMP43283.1"/>
    </source>
</evidence>
<dbReference type="InterPro" id="IPR045062">
    <property type="entry name" value="Cyt_c_biogenesis_CcsA/CcmC"/>
</dbReference>
<feature type="transmembrane region" description="Helical" evidence="6">
    <location>
        <begin position="9"/>
        <end position="27"/>
    </location>
</feature>
<evidence type="ECO:0000256" key="6">
    <source>
        <dbReference type="HAMAP-Rule" id="MF_01391"/>
    </source>
</evidence>
<accession>A0A142BXZ1</accession>
<dbReference type="NCBIfam" id="TIGR03144">
    <property type="entry name" value="cytochr_II_ccsB"/>
    <property type="match status" value="1"/>
</dbReference>
<keyword evidence="6" id="KW-0793">Thylakoid</keyword>
<protein>
    <recommendedName>
        <fullName evidence="6">Cytochrome c biogenesis protein CcsA</fullName>
    </recommendedName>
</protein>
<dbReference type="GO" id="GO:0020037">
    <property type="term" value="F:heme binding"/>
    <property type="evidence" value="ECO:0007669"/>
    <property type="project" value="InterPro"/>
</dbReference>
<dbReference type="EMBL" id="KU167097">
    <property type="protein sequence ID" value="AMP43356.1"/>
    <property type="molecule type" value="Genomic_DNA"/>
</dbReference>
<dbReference type="GO" id="GO:0017004">
    <property type="term" value="P:cytochrome complex assembly"/>
    <property type="evidence" value="ECO:0007669"/>
    <property type="project" value="UniProtKB-UniRule"/>
</dbReference>
<organism evidence="8">
    <name type="scientific">Tetraselmis sp. CCMP 881</name>
    <dbReference type="NCBI Taxonomy" id="1812852"/>
    <lineage>
        <taxon>Eukaryota</taxon>
        <taxon>Viridiplantae</taxon>
        <taxon>Chlorophyta</taxon>
        <taxon>core chlorophytes</taxon>
        <taxon>Chlorodendrophyceae</taxon>
        <taxon>Chlorodendrales</taxon>
        <taxon>Chlorodendraceae</taxon>
        <taxon>Tetraselmis</taxon>
    </lineage>
</organism>
<feature type="transmembrane region" description="Helical" evidence="6">
    <location>
        <begin position="136"/>
        <end position="164"/>
    </location>
</feature>
<dbReference type="InterPro" id="IPR002541">
    <property type="entry name" value="Cyt_c_assembly"/>
</dbReference>
<dbReference type="PANTHER" id="PTHR30071">
    <property type="entry name" value="HEME EXPORTER PROTEIN C"/>
    <property type="match status" value="1"/>
</dbReference>
<evidence type="ECO:0000256" key="1">
    <source>
        <dbReference type="ARBA" id="ARBA00004141"/>
    </source>
</evidence>
<feature type="transmembrane region" description="Helical" evidence="6">
    <location>
        <begin position="260"/>
        <end position="281"/>
    </location>
</feature>
<comment type="similarity">
    <text evidence="6">Belongs to the CcmF/CycK/Ccl1/NrfE/CcsA family.</text>
</comment>
<dbReference type="PANTHER" id="PTHR30071:SF1">
    <property type="entry name" value="CYTOCHROME B_B6 PROTEIN-RELATED"/>
    <property type="match status" value="1"/>
</dbReference>
<keyword evidence="8" id="KW-0934">Plastid</keyword>
<keyword evidence="3 6" id="KW-0201">Cytochrome c-type biogenesis</keyword>
<dbReference type="GO" id="GO:0005886">
    <property type="term" value="C:plasma membrane"/>
    <property type="evidence" value="ECO:0007669"/>
    <property type="project" value="TreeGrafter"/>
</dbReference>
<dbReference type="InterPro" id="IPR017562">
    <property type="entry name" value="Cyt_c_biogenesis_CcsA"/>
</dbReference>
<comment type="subunit">
    <text evidence="6">May interact with Ccs1.</text>
</comment>
<evidence type="ECO:0000256" key="4">
    <source>
        <dbReference type="ARBA" id="ARBA00022989"/>
    </source>
</evidence>
<proteinExistence type="inferred from homology"/>
<sequence>MSIFDTENLLVNFAFGILFLTTLLYWGKLASDFSFPIPINFGLKMANVTLFFFLIVRWWESKHFPLSNLYESLLFLSWSLTTGHFLIKENFAKQSELILGSITAPSALFINAFASFTLPTDLKAATPLVPALQSNWLMMHVSLMILSYSMLILGSLFSVALLILTNPTLSLNKKALMTNIEVAEMQPTIRFLDNLSYRTLGFGFPLLTTGILSGAVWANQAWGSYWSWDPKETWALITWLIFAIYFHFRLNKKWTGEKPAIIATCGFVFLWVCYLGVNLLGKGLHSYGWFT</sequence>
<geneLocation type="chloroplast" evidence="8"/>
<comment type="subcellular location">
    <subcellularLocation>
        <location evidence="1">Membrane</location>
        <topology evidence="1">Multi-pass membrane protein</topology>
    </subcellularLocation>
    <subcellularLocation>
        <location evidence="6">Plastid</location>
        <location evidence="6">Chloroplast thylakoid membrane</location>
        <topology evidence="6">Multi-pass membrane protein</topology>
    </subcellularLocation>
</comment>
<dbReference type="HAMAP" id="MF_01391">
    <property type="entry name" value="CytC_CcsA"/>
    <property type="match status" value="1"/>
</dbReference>
<feature type="transmembrane region" description="Helical" evidence="6">
    <location>
        <begin position="233"/>
        <end position="248"/>
    </location>
</feature>
<feature type="transmembrane region" description="Helical" evidence="6">
    <location>
        <begin position="39"/>
        <end position="59"/>
    </location>
</feature>
<keyword evidence="5 6" id="KW-0472">Membrane</keyword>
<evidence type="ECO:0000259" key="7">
    <source>
        <dbReference type="Pfam" id="PF01578"/>
    </source>
</evidence>
<comment type="function">
    <text evidence="6">Required during biogenesis of c-type cytochromes (cytochrome c6 and cytochrome f) at the step of heme attachment.</text>
</comment>
<dbReference type="AlphaFoldDB" id="A0A142BXZ1"/>
<dbReference type="GO" id="GO:0009535">
    <property type="term" value="C:chloroplast thylakoid membrane"/>
    <property type="evidence" value="ECO:0007669"/>
    <property type="project" value="UniProtKB-SubCell"/>
</dbReference>
<evidence type="ECO:0000256" key="3">
    <source>
        <dbReference type="ARBA" id="ARBA00022748"/>
    </source>
</evidence>